<dbReference type="Proteomes" id="UP000325122">
    <property type="component" value="Unassembled WGS sequence"/>
</dbReference>
<gene>
    <name evidence="2" type="ORF">F1654_00635</name>
</gene>
<dbReference type="GO" id="GO:0008775">
    <property type="term" value="F:acetate CoA-transferase activity"/>
    <property type="evidence" value="ECO:0007669"/>
    <property type="project" value="InterPro"/>
</dbReference>
<dbReference type="InterPro" id="IPR038460">
    <property type="entry name" value="AcetylCoA_hyd_C_sf"/>
</dbReference>
<sequence>MTAGPDLLSPAALATYFRARLPDAARVYVPGVAGEPYVMAQAMKIDPETARGLTFFGVWIPGVNRTDWSALHDTARFETIFLAPELRAGFEVGKMIFRPLTYTQAWRWLASCPVDGAILQVAPPDREGRCSLSLSCDFTPAVWARAKVRVAQINPALPVMPGAPWIPLSAFDAVCEVESEPRGYEAGDLPEAFAAIASHIAGLVEDRAAVQFGLGKVQLAVLPALKDHKALTIHSGMVSDPLMEILDGEAVAAIRTGAVLGSRALAQRLAGDRRLMMAPVSATHEAGVLAGLARFTAINSVIEVDLFGQANAEFVGGRQISGGGGLADFLRGAQASPGGKAIVALASTAKGGTLSRIVPRLSAPAVSLGRSEVDYVVTEQGAADLSGLDLDARAQALIQIAHFDHRAMLESAWTELRRTL</sequence>
<organism evidence="2 3">
    <name type="scientific">Alkalicaulis satelles</name>
    <dbReference type="NCBI Taxonomy" id="2609175"/>
    <lineage>
        <taxon>Bacteria</taxon>
        <taxon>Pseudomonadati</taxon>
        <taxon>Pseudomonadota</taxon>
        <taxon>Alphaproteobacteria</taxon>
        <taxon>Maricaulales</taxon>
        <taxon>Maricaulaceae</taxon>
        <taxon>Alkalicaulis</taxon>
    </lineage>
</organism>
<dbReference type="AlphaFoldDB" id="A0A5M6ZQL0"/>
<dbReference type="GO" id="GO:0006083">
    <property type="term" value="P:acetate metabolic process"/>
    <property type="evidence" value="ECO:0007669"/>
    <property type="project" value="InterPro"/>
</dbReference>
<dbReference type="Gene3D" id="3.30.750.70">
    <property type="entry name" value="4-hydroxybutyrate coenzyme like domains"/>
    <property type="match status" value="1"/>
</dbReference>
<accession>A0A5M6ZQL0</accession>
<dbReference type="InterPro" id="IPR046433">
    <property type="entry name" value="ActCoA_hydro"/>
</dbReference>
<dbReference type="InterPro" id="IPR026888">
    <property type="entry name" value="AcetylCoA_hyd_C"/>
</dbReference>
<dbReference type="SUPFAM" id="SSF100950">
    <property type="entry name" value="NagB/RpiA/CoA transferase-like"/>
    <property type="match status" value="2"/>
</dbReference>
<proteinExistence type="predicted"/>
<dbReference type="Gene3D" id="3.40.1080.10">
    <property type="entry name" value="Glutaconate Coenzyme A-transferase"/>
    <property type="match status" value="1"/>
</dbReference>
<evidence type="ECO:0000313" key="2">
    <source>
        <dbReference type="EMBL" id="KAA5804551.1"/>
    </source>
</evidence>
<keyword evidence="3" id="KW-1185">Reference proteome</keyword>
<dbReference type="PANTHER" id="PTHR21432">
    <property type="entry name" value="ACETYL-COA HYDROLASE-RELATED"/>
    <property type="match status" value="1"/>
</dbReference>
<dbReference type="InterPro" id="IPR037171">
    <property type="entry name" value="NagB/RpiA_transferase-like"/>
</dbReference>
<dbReference type="EMBL" id="VWOJ01000001">
    <property type="protein sequence ID" value="KAA5804551.1"/>
    <property type="molecule type" value="Genomic_DNA"/>
</dbReference>
<evidence type="ECO:0000313" key="3">
    <source>
        <dbReference type="Proteomes" id="UP000325122"/>
    </source>
</evidence>
<dbReference type="Pfam" id="PF13336">
    <property type="entry name" value="AcetylCoA_hyd_C"/>
    <property type="match status" value="1"/>
</dbReference>
<evidence type="ECO:0000259" key="1">
    <source>
        <dbReference type="Pfam" id="PF13336"/>
    </source>
</evidence>
<feature type="domain" description="Acetyl-CoA hydrolase/transferase C-terminal" evidence="1">
    <location>
        <begin position="261"/>
        <end position="411"/>
    </location>
</feature>
<dbReference type="Gene3D" id="3.40.1080.20">
    <property type="entry name" value="Acetyl-CoA hydrolase/transferase C-terminal domain"/>
    <property type="match status" value="1"/>
</dbReference>
<dbReference type="PANTHER" id="PTHR21432:SF20">
    <property type="entry name" value="ACETYL-COA HYDROLASE"/>
    <property type="match status" value="1"/>
</dbReference>
<protein>
    <recommendedName>
        <fullName evidence="1">Acetyl-CoA hydrolase/transferase C-terminal domain-containing protein</fullName>
    </recommendedName>
</protein>
<comment type="caution">
    <text evidence="2">The sequence shown here is derived from an EMBL/GenBank/DDBJ whole genome shotgun (WGS) entry which is preliminary data.</text>
</comment>
<reference evidence="2 3" key="1">
    <citation type="submission" date="2019-09" db="EMBL/GenBank/DDBJ databases">
        <authorList>
            <person name="Kevbrin V."/>
            <person name="Grouzdev D.S."/>
        </authorList>
    </citation>
    <scope>NUCLEOTIDE SEQUENCE [LARGE SCALE GENOMIC DNA]</scope>
    <source>
        <strain evidence="2 3">G-192</strain>
    </source>
</reference>
<name>A0A5M6ZQL0_9PROT</name>
<dbReference type="RefSeq" id="WP_150021582.1">
    <property type="nucleotide sequence ID" value="NZ_VWOJ01000001.1"/>
</dbReference>